<evidence type="ECO:0000313" key="6">
    <source>
        <dbReference type="EMBL" id="SNS93126.1"/>
    </source>
</evidence>
<reference evidence="6 7" key="1">
    <citation type="submission" date="2017-06" db="EMBL/GenBank/DDBJ databases">
        <authorList>
            <person name="Kim H.J."/>
            <person name="Triplett B.A."/>
        </authorList>
    </citation>
    <scope>NUCLEOTIDE SEQUENCE [LARGE SCALE GENOMIC DNA]</scope>
    <source>
        <strain evidence="6 7">DS15</strain>
    </source>
</reference>
<dbReference type="InterPro" id="IPR009057">
    <property type="entry name" value="Homeodomain-like_sf"/>
</dbReference>
<dbReference type="RefSeq" id="WP_089216138.1">
    <property type="nucleotide sequence ID" value="NZ_FZPA01000008.1"/>
</dbReference>
<dbReference type="PROSITE" id="PS50977">
    <property type="entry name" value="HTH_TETR_2"/>
    <property type="match status" value="1"/>
</dbReference>
<dbReference type="Pfam" id="PF00440">
    <property type="entry name" value="TetR_N"/>
    <property type="match status" value="1"/>
</dbReference>
<protein>
    <submittedName>
        <fullName evidence="6">Transcriptional regulator, TetR family</fullName>
    </submittedName>
</protein>
<dbReference type="GO" id="GO:0000976">
    <property type="term" value="F:transcription cis-regulatory region binding"/>
    <property type="evidence" value="ECO:0007669"/>
    <property type="project" value="TreeGrafter"/>
</dbReference>
<accession>A0A239IHC3</accession>
<dbReference type="SUPFAM" id="SSF46689">
    <property type="entry name" value="Homeodomain-like"/>
    <property type="match status" value="1"/>
</dbReference>
<dbReference type="GO" id="GO:0003700">
    <property type="term" value="F:DNA-binding transcription factor activity"/>
    <property type="evidence" value="ECO:0007669"/>
    <property type="project" value="TreeGrafter"/>
</dbReference>
<feature type="DNA-binding region" description="H-T-H motif" evidence="4">
    <location>
        <begin position="30"/>
        <end position="49"/>
    </location>
</feature>
<dbReference type="PRINTS" id="PR00455">
    <property type="entry name" value="HTHTETR"/>
</dbReference>
<evidence type="ECO:0000259" key="5">
    <source>
        <dbReference type="PROSITE" id="PS50977"/>
    </source>
</evidence>
<evidence type="ECO:0000256" key="3">
    <source>
        <dbReference type="ARBA" id="ARBA00023163"/>
    </source>
</evidence>
<dbReference type="AlphaFoldDB" id="A0A239IHC3"/>
<proteinExistence type="predicted"/>
<organism evidence="6 7">
    <name type="scientific">Sphingopyxis indica</name>
    <dbReference type="NCBI Taxonomy" id="436663"/>
    <lineage>
        <taxon>Bacteria</taxon>
        <taxon>Pseudomonadati</taxon>
        <taxon>Pseudomonadota</taxon>
        <taxon>Alphaproteobacteria</taxon>
        <taxon>Sphingomonadales</taxon>
        <taxon>Sphingomonadaceae</taxon>
        <taxon>Sphingopyxis</taxon>
    </lineage>
</organism>
<dbReference type="OrthoDB" id="9816431at2"/>
<dbReference type="EMBL" id="FZPA01000008">
    <property type="protein sequence ID" value="SNS93126.1"/>
    <property type="molecule type" value="Genomic_DNA"/>
</dbReference>
<dbReference type="FunFam" id="1.10.10.60:FF:000141">
    <property type="entry name" value="TetR family transcriptional regulator"/>
    <property type="match status" value="1"/>
</dbReference>
<gene>
    <name evidence="6" type="ORF">SAMN06295955_1083</name>
</gene>
<evidence type="ECO:0000256" key="2">
    <source>
        <dbReference type="ARBA" id="ARBA00023125"/>
    </source>
</evidence>
<dbReference type="Gene3D" id="1.10.357.10">
    <property type="entry name" value="Tetracycline Repressor, domain 2"/>
    <property type="match status" value="1"/>
</dbReference>
<evidence type="ECO:0000256" key="1">
    <source>
        <dbReference type="ARBA" id="ARBA00023015"/>
    </source>
</evidence>
<evidence type="ECO:0000313" key="7">
    <source>
        <dbReference type="Proteomes" id="UP000198339"/>
    </source>
</evidence>
<keyword evidence="1" id="KW-0805">Transcription regulation</keyword>
<dbReference type="Proteomes" id="UP000198339">
    <property type="component" value="Unassembled WGS sequence"/>
</dbReference>
<dbReference type="Gene3D" id="1.10.10.60">
    <property type="entry name" value="Homeodomain-like"/>
    <property type="match status" value="1"/>
</dbReference>
<keyword evidence="3" id="KW-0804">Transcription</keyword>
<dbReference type="InterPro" id="IPR039536">
    <property type="entry name" value="TetR_C_Proteobacteria"/>
</dbReference>
<evidence type="ECO:0000256" key="4">
    <source>
        <dbReference type="PROSITE-ProRule" id="PRU00335"/>
    </source>
</evidence>
<dbReference type="InterPro" id="IPR001647">
    <property type="entry name" value="HTH_TetR"/>
</dbReference>
<dbReference type="Pfam" id="PF14246">
    <property type="entry name" value="TetR_C_7"/>
    <property type="match status" value="1"/>
</dbReference>
<keyword evidence="2 4" id="KW-0238">DNA-binding</keyword>
<keyword evidence="7" id="KW-1185">Reference proteome</keyword>
<name>A0A239IHC3_9SPHN</name>
<feature type="domain" description="HTH tetR-type" evidence="5">
    <location>
        <begin position="7"/>
        <end position="67"/>
    </location>
</feature>
<sequence>MVTTQRTDKRTHILNVAGKLFLEKGFAGTSMGDIAKAGAGSKGTLYTYFDSKEQLFEEYMRLEIRSRSTPVFDLPEEIDDTVSVLHDFGVRYLKLTTDPIVVEILRTVVAEAVRFPEISELFHEEGPHAGHVKLKAFLKRCTEQRHLVIDDIELAASQFNRLCQAQIMLDFLFGVRKAPTDEEIDHIVTEAVRVFMAAYGSVAEK</sequence>
<dbReference type="PANTHER" id="PTHR30055">
    <property type="entry name" value="HTH-TYPE TRANSCRIPTIONAL REGULATOR RUTR"/>
    <property type="match status" value="1"/>
</dbReference>
<dbReference type="PANTHER" id="PTHR30055:SF146">
    <property type="entry name" value="HTH-TYPE TRANSCRIPTIONAL DUAL REGULATOR CECR"/>
    <property type="match status" value="1"/>
</dbReference>
<dbReference type="InterPro" id="IPR050109">
    <property type="entry name" value="HTH-type_TetR-like_transc_reg"/>
</dbReference>